<evidence type="ECO:0000313" key="1">
    <source>
        <dbReference type="EMBL" id="CAB4138402.1"/>
    </source>
</evidence>
<dbReference type="InterPro" id="IPR043502">
    <property type="entry name" value="DNA/RNA_pol_sf"/>
</dbReference>
<accession>A0A6J5LX14</accession>
<dbReference type="SUPFAM" id="SSF56672">
    <property type="entry name" value="DNA/RNA polymerases"/>
    <property type="match status" value="1"/>
</dbReference>
<organism evidence="1">
    <name type="scientific">uncultured Caudovirales phage</name>
    <dbReference type="NCBI Taxonomy" id="2100421"/>
    <lineage>
        <taxon>Viruses</taxon>
        <taxon>Duplodnaviria</taxon>
        <taxon>Heunggongvirae</taxon>
        <taxon>Uroviricota</taxon>
        <taxon>Caudoviricetes</taxon>
        <taxon>Peduoviridae</taxon>
        <taxon>Maltschvirus</taxon>
        <taxon>Maltschvirus maltsch</taxon>
    </lineage>
</organism>
<dbReference type="EMBL" id="LR796345">
    <property type="protein sequence ID" value="CAB4138402.1"/>
    <property type="molecule type" value="Genomic_DNA"/>
</dbReference>
<reference evidence="1" key="1">
    <citation type="submission" date="2020-04" db="EMBL/GenBank/DDBJ databases">
        <authorList>
            <person name="Chiriac C."/>
            <person name="Salcher M."/>
            <person name="Ghai R."/>
            <person name="Kavagutti S V."/>
        </authorList>
    </citation>
    <scope>NUCLEOTIDE SEQUENCE</scope>
</reference>
<proteinExistence type="predicted"/>
<sequence length="421" mass="49821">MAFYLVETLDQLKTFYNMEYKQAFVEVIPYNDNLHPMLNKTSLVYIKPLDEEGEKGYILSIDHSETLPINIKHINQVLKSLEKIYVRDLKSFLYYFQLKHAANINPIPLHTYIQTATAVHEHFYRQHPTKQDINRIIPVVKHYEKCENLFKHVKIPSTPQDNTIVYSLFYIEKNGIKIEPTLFKQYFNPSYENFNIKDNKIYTQYNLHTTTGRPSNSFNSINFAALNKDNGCRKAFIPENDKFVEIDISAYHPTLAAKLVGYKPSKPIYDEFAEYAGIDRNEAKLLMFRQLYGGVYKEYKDWEFFKLIQEYVNEVWKQFNNDGNIQVHDRTFSKDELGDMNPQKLFNYILQLLETLNNGRIIKDIIKILKDKDTKIVLYTYDAILIDLNTDENEILEDIENVFKKYKLKIKHSYGTSYDFE</sequence>
<gene>
    <name evidence="1" type="ORF">UFOVP331_24</name>
</gene>
<protein>
    <submittedName>
        <fullName evidence="1">Uncharacterized protein</fullName>
    </submittedName>
</protein>
<name>A0A6J5LX14_9CAUD</name>